<feature type="domain" description="Cupin type-2" evidence="2">
    <location>
        <begin position="281"/>
        <end position="349"/>
    </location>
</feature>
<evidence type="ECO:0000313" key="4">
    <source>
        <dbReference type="Proteomes" id="UP000540128"/>
    </source>
</evidence>
<dbReference type="SUPFAM" id="SSF51182">
    <property type="entry name" value="RmlC-like cupins"/>
    <property type="match status" value="1"/>
</dbReference>
<dbReference type="InterPro" id="IPR011051">
    <property type="entry name" value="RmlC_Cupin_sf"/>
</dbReference>
<evidence type="ECO:0000259" key="2">
    <source>
        <dbReference type="Pfam" id="PF07883"/>
    </source>
</evidence>
<comment type="caution">
    <text evidence="3">The sequence shown here is derived from an EMBL/GenBank/DDBJ whole genome shotgun (WGS) entry which is preliminary data.</text>
</comment>
<evidence type="ECO:0000313" key="3">
    <source>
        <dbReference type="EMBL" id="NUV28068.1"/>
    </source>
</evidence>
<gene>
    <name evidence="3" type="ORF">G6W59_06905</name>
</gene>
<keyword evidence="1" id="KW-0479">Metal-binding</keyword>
<dbReference type="InterPro" id="IPR051610">
    <property type="entry name" value="GPI/OXD"/>
</dbReference>
<dbReference type="Proteomes" id="UP000540128">
    <property type="component" value="Unassembled WGS sequence"/>
</dbReference>
<reference evidence="3 4" key="1">
    <citation type="submission" date="2020-03" db="EMBL/GenBank/DDBJ databases">
        <title>Complete genome sequence of sixteen Streptomyces strains facilitates identification of candidate genes involved in plant growth-promotion in grain legumes and cereals.</title>
        <authorList>
            <person name="Gopalakrishnan S."/>
            <person name="Thakur V."/>
            <person name="Saxena R."/>
            <person name="Vadlamudi S."/>
            <person name="Purohit S."/>
            <person name="Kumar V."/>
            <person name="Rathore A."/>
            <person name="Chitikineni A."/>
            <person name="Varshney R.K."/>
        </authorList>
    </citation>
    <scope>NUCLEOTIDE SEQUENCE [LARGE SCALE GENOMIC DNA]</scope>
    <source>
        <strain evidence="3 4">KAI-180</strain>
    </source>
</reference>
<name>A0A7Y6C6Y2_9ACTN</name>
<dbReference type="GO" id="GO:0046872">
    <property type="term" value="F:metal ion binding"/>
    <property type="evidence" value="ECO:0007669"/>
    <property type="project" value="UniProtKB-KW"/>
</dbReference>
<dbReference type="EMBL" id="JAANNT010000003">
    <property type="protein sequence ID" value="NUV28068.1"/>
    <property type="molecule type" value="Genomic_DNA"/>
</dbReference>
<proteinExistence type="predicted"/>
<dbReference type="PANTHER" id="PTHR35848">
    <property type="entry name" value="OXALATE-BINDING PROTEIN"/>
    <property type="match status" value="1"/>
</dbReference>
<accession>A0A7Y6C6Y2</accession>
<evidence type="ECO:0000256" key="1">
    <source>
        <dbReference type="ARBA" id="ARBA00022723"/>
    </source>
</evidence>
<dbReference type="PANTHER" id="PTHR35848:SF6">
    <property type="entry name" value="CUPIN TYPE-2 DOMAIN-CONTAINING PROTEIN"/>
    <property type="match status" value="1"/>
</dbReference>
<organism evidence="3 4">
    <name type="scientific">Streptomyces odorifer</name>
    <dbReference type="NCBI Taxonomy" id="53450"/>
    <lineage>
        <taxon>Bacteria</taxon>
        <taxon>Bacillati</taxon>
        <taxon>Actinomycetota</taxon>
        <taxon>Actinomycetes</taxon>
        <taxon>Kitasatosporales</taxon>
        <taxon>Streptomycetaceae</taxon>
        <taxon>Streptomyces</taxon>
        <taxon>Streptomyces albidoflavus group</taxon>
    </lineage>
</organism>
<dbReference type="Gene3D" id="2.60.120.10">
    <property type="entry name" value="Jelly Rolls"/>
    <property type="match status" value="2"/>
</dbReference>
<dbReference type="InterPro" id="IPR014710">
    <property type="entry name" value="RmlC-like_jellyroll"/>
</dbReference>
<dbReference type="AlphaFoldDB" id="A0A7Y6C6Y2"/>
<keyword evidence="4" id="KW-1185">Reference proteome</keyword>
<protein>
    <submittedName>
        <fullName evidence="3">Cupin domain-containing protein</fullName>
    </submittedName>
</protein>
<dbReference type="Pfam" id="PF07883">
    <property type="entry name" value="Cupin_2"/>
    <property type="match status" value="1"/>
</dbReference>
<sequence>MALHTYSLLANEGATVPDVVVTTAELGQRTVRRSDFVSCNQAFIDCRTPGSDRKENYAMIGPGVSQSSGQVVNLRLPHGYNIGAAAMPHGITNNLHLHYTAEVFVCTAGEYLLRWGADGTEGELLLRAGDIASVPTWIFRGFTNTGPDDGWMFTVLGMDDTGGIIWGPSVLREAAQHGLHLTADNQLVDTVAGDTLPPESELITPMAQEYIDRLRHYSPEEMRRRVAARDDLVWSDRPFLDSTLPGGGARLSCVIGYGMTEDAHQEPRVFNPHGHNVAWLRAEPGQGVSPHRQHETQTLIVQSGEWEVTLNRTDPVSVRLGPRDILSVPQDAWRTLRNTGEEEGDLLVVNSGDARVRLEWDEEVVKAAADAGLGLDHNGYVAPYALLPRSARRW</sequence>
<dbReference type="InterPro" id="IPR013096">
    <property type="entry name" value="Cupin_2"/>
</dbReference>